<dbReference type="InterPro" id="IPR011856">
    <property type="entry name" value="tRNA_endonuc-like_dom_sf"/>
</dbReference>
<dbReference type="RefSeq" id="WP_135839890.1">
    <property type="nucleotide sequence ID" value="NZ_SRRO01000001.1"/>
</dbReference>
<keyword evidence="2" id="KW-1185">Reference proteome</keyword>
<evidence type="ECO:0008006" key="3">
    <source>
        <dbReference type="Google" id="ProtNLM"/>
    </source>
</evidence>
<evidence type="ECO:0000313" key="1">
    <source>
        <dbReference type="EMBL" id="TGN65394.1"/>
    </source>
</evidence>
<dbReference type="AlphaFoldDB" id="A0A4Z1C536"/>
<organism evidence="1 2">
    <name type="scientific">Nocardioides eburneiflavus</name>
    <dbReference type="NCBI Taxonomy" id="2518372"/>
    <lineage>
        <taxon>Bacteria</taxon>
        <taxon>Bacillati</taxon>
        <taxon>Actinomycetota</taxon>
        <taxon>Actinomycetes</taxon>
        <taxon>Propionibacteriales</taxon>
        <taxon>Nocardioidaceae</taxon>
        <taxon>Nocardioides</taxon>
    </lineage>
</organism>
<sequence length="84" mass="9337">MARLRRGWVGIFVTTGVFSKQAQVEVIDDQYPLVLVPGLKLAREVIRMAELSFEGDVGALLDTIVDSYEGEVTSRRPEEILSQA</sequence>
<protein>
    <recommendedName>
        <fullName evidence="3">Restriction endonuclease type IV Mrr domain-containing protein</fullName>
    </recommendedName>
</protein>
<proteinExistence type="predicted"/>
<dbReference type="Proteomes" id="UP000297496">
    <property type="component" value="Unassembled WGS sequence"/>
</dbReference>
<comment type="caution">
    <text evidence="1">The sequence shown here is derived from an EMBL/GenBank/DDBJ whole genome shotgun (WGS) entry which is preliminary data.</text>
</comment>
<accession>A0A4Z1C536</accession>
<dbReference type="GO" id="GO:0003676">
    <property type="term" value="F:nucleic acid binding"/>
    <property type="evidence" value="ECO:0007669"/>
    <property type="project" value="InterPro"/>
</dbReference>
<dbReference type="Gene3D" id="3.40.1350.10">
    <property type="match status" value="1"/>
</dbReference>
<name>A0A4Z1C536_9ACTN</name>
<dbReference type="OrthoDB" id="3010308at2"/>
<dbReference type="EMBL" id="SRRO01000001">
    <property type="protein sequence ID" value="TGN65394.1"/>
    <property type="molecule type" value="Genomic_DNA"/>
</dbReference>
<gene>
    <name evidence="1" type="ORF">EXE59_16605</name>
</gene>
<reference evidence="1 2" key="1">
    <citation type="submission" date="2019-04" db="EMBL/GenBank/DDBJ databases">
        <title>Three New Species of Nocardioides, Nocardioides euryhalodurans sp. nov., Nocardioides seonyuensis sp. nov. and Nocardioides eburneoflavus sp. nov. Isolated from Soil.</title>
        <authorList>
            <person name="Roh S.G."/>
            <person name="Lee C."/>
            <person name="Kim M.-K."/>
            <person name="Kim S.B."/>
        </authorList>
    </citation>
    <scope>NUCLEOTIDE SEQUENCE [LARGE SCALE GENOMIC DNA]</scope>
    <source>
        <strain evidence="1 2">MMS17-SY213</strain>
    </source>
</reference>
<evidence type="ECO:0000313" key="2">
    <source>
        <dbReference type="Proteomes" id="UP000297496"/>
    </source>
</evidence>